<comment type="caution">
    <text evidence="1">The sequence shown here is derived from an EMBL/GenBank/DDBJ whole genome shotgun (WGS) entry which is preliminary data.</text>
</comment>
<gene>
    <name evidence="1" type="ORF">EXM69_16485</name>
</gene>
<sequence>MGKMLIFYEKLKLIIKSIKVCIIINELSGVNAISEMINNTPIVVKKLLRFYYLSY</sequence>
<dbReference type="EMBL" id="SGKC01000041">
    <property type="protein sequence ID" value="NEZ93496.1"/>
    <property type="molecule type" value="Genomic_DNA"/>
</dbReference>
<proteinExistence type="predicted"/>
<dbReference type="AlphaFoldDB" id="A0A846I9A1"/>
<accession>A0A846I9A1</accession>
<organism evidence="1 2">
    <name type="scientific">Clostridium botulinum</name>
    <dbReference type="NCBI Taxonomy" id="1491"/>
    <lineage>
        <taxon>Bacteria</taxon>
        <taxon>Bacillati</taxon>
        <taxon>Bacillota</taxon>
        <taxon>Clostridia</taxon>
        <taxon>Eubacteriales</taxon>
        <taxon>Clostridiaceae</taxon>
        <taxon>Clostridium</taxon>
    </lineage>
</organism>
<evidence type="ECO:0000313" key="2">
    <source>
        <dbReference type="Proteomes" id="UP000473887"/>
    </source>
</evidence>
<dbReference type="Proteomes" id="UP000473887">
    <property type="component" value="Unassembled WGS sequence"/>
</dbReference>
<evidence type="ECO:0000313" key="1">
    <source>
        <dbReference type="EMBL" id="NEZ93496.1"/>
    </source>
</evidence>
<name>A0A846I9A1_CLOBO</name>
<reference evidence="1 2" key="1">
    <citation type="submission" date="2019-02" db="EMBL/GenBank/DDBJ databases">
        <title>Genome sequencing of Clostridium botulinum clinical isolates.</title>
        <authorList>
            <person name="Brunt J."/>
            <person name="Van Vliet A.H.M."/>
            <person name="Stringer S.C."/>
            <person name="Grant K.A."/>
            <person name="Carter A.C."/>
            <person name="Peck M.W."/>
        </authorList>
    </citation>
    <scope>NUCLEOTIDE SEQUENCE [LARGE SCALE GENOMIC DNA]</scope>
    <source>
        <strain evidence="1 2">H142660711</strain>
    </source>
</reference>
<protein>
    <submittedName>
        <fullName evidence="1">Uncharacterized protein</fullName>
    </submittedName>
</protein>